<reference evidence="2" key="1">
    <citation type="submission" date="2021-05" db="EMBL/GenBank/DDBJ databases">
        <authorList>
            <person name="Alioto T."/>
            <person name="Alioto T."/>
            <person name="Gomez Garrido J."/>
        </authorList>
    </citation>
    <scope>NUCLEOTIDE SEQUENCE</scope>
</reference>
<name>A0A8D8E0R5_CULPI</name>
<feature type="signal peptide" evidence="1">
    <location>
        <begin position="1"/>
        <end position="30"/>
    </location>
</feature>
<proteinExistence type="predicted"/>
<evidence type="ECO:0000313" key="2">
    <source>
        <dbReference type="EMBL" id="CAG6521453.1"/>
    </source>
</evidence>
<dbReference type="AlphaFoldDB" id="A0A8D8E0R5"/>
<keyword evidence="1" id="KW-0732">Signal</keyword>
<dbReference type="EMBL" id="HBUE01288834">
    <property type="protein sequence ID" value="CAG6573051.1"/>
    <property type="molecule type" value="Transcribed_RNA"/>
</dbReference>
<protein>
    <submittedName>
        <fullName evidence="2">(northern house mosquito) hypothetical protein</fullName>
    </submittedName>
</protein>
<evidence type="ECO:0000256" key="1">
    <source>
        <dbReference type="SAM" id="SignalP"/>
    </source>
</evidence>
<accession>A0A8D8E0R5</accession>
<dbReference type="EMBL" id="HBUE01183173">
    <property type="protein sequence ID" value="CAG6521453.1"/>
    <property type="molecule type" value="Transcribed_RNA"/>
</dbReference>
<organism evidence="2">
    <name type="scientific">Culex pipiens</name>
    <name type="common">House mosquito</name>
    <dbReference type="NCBI Taxonomy" id="7175"/>
    <lineage>
        <taxon>Eukaryota</taxon>
        <taxon>Metazoa</taxon>
        <taxon>Ecdysozoa</taxon>
        <taxon>Arthropoda</taxon>
        <taxon>Hexapoda</taxon>
        <taxon>Insecta</taxon>
        <taxon>Pterygota</taxon>
        <taxon>Neoptera</taxon>
        <taxon>Endopterygota</taxon>
        <taxon>Diptera</taxon>
        <taxon>Nematocera</taxon>
        <taxon>Culicoidea</taxon>
        <taxon>Culicidae</taxon>
        <taxon>Culicinae</taxon>
        <taxon>Culicini</taxon>
        <taxon>Culex</taxon>
        <taxon>Culex</taxon>
    </lineage>
</organism>
<feature type="chain" id="PRO_5036428035" evidence="1">
    <location>
        <begin position="31"/>
        <end position="128"/>
    </location>
</feature>
<sequence>MRVQRIFRQFKHTAYRKIFSFLALVTLAASFPASTPSQQNNGEHDQLTSLARVQQSSASGTLPVAEMEARTRSKRAIIFRPLFVYRQQEIKKQRLKEERQQKAQATAQPVPAGSNYAPNYYYKKNCNC</sequence>